<keyword evidence="3" id="KW-1185">Reference proteome</keyword>
<organism evidence="2 3">
    <name type="scientific">Actinomyces capricornis</name>
    <dbReference type="NCBI Taxonomy" id="2755559"/>
    <lineage>
        <taxon>Bacteria</taxon>
        <taxon>Bacillati</taxon>
        <taxon>Actinomycetota</taxon>
        <taxon>Actinomycetes</taxon>
        <taxon>Actinomycetales</taxon>
        <taxon>Actinomycetaceae</taxon>
        <taxon>Actinomyces</taxon>
    </lineage>
</organism>
<dbReference type="Gene3D" id="1.10.10.2910">
    <property type="match status" value="1"/>
</dbReference>
<protein>
    <recommendedName>
        <fullName evidence="1">IrrE N-terminal-like domain-containing protein</fullName>
    </recommendedName>
</protein>
<evidence type="ECO:0000313" key="3">
    <source>
        <dbReference type="Proteomes" id="UP000824496"/>
    </source>
</evidence>
<dbReference type="EMBL" id="AP025017">
    <property type="protein sequence ID" value="BDA63554.1"/>
    <property type="molecule type" value="Genomic_DNA"/>
</dbReference>
<dbReference type="Proteomes" id="UP000824496">
    <property type="component" value="Chromosome"/>
</dbReference>
<sequence length="387" mass="42999">MTIRVDVEPDLLRWAARRAGWESRDIPQGFRNKLPQWLEGTRKPTLKQLEAFAKATHVGLDTLFLPEPPVEEIPIPDMRTLGDQALREPSANLLDTIYTCQLRQDWYRDYVAASRGAGPAFIGSLTTATPVTDAARRISESLQISALRARGFKNASSARRALVERLEELGVLVMVSGIVGNNGNRPLDVREFRGFTLTDDLAPLIFINGADAKTAQVFTLVHELAHLWLGGSALSDATPFAEQAPAAERWCNRVAAEVLVPQAARDGALELLEDSDALRRHAESYGISAQVLLCCLRDHSLLTPDRFQALLERERERSEQLLEERRSTTSSGGEFYKTQRYRLGLPFIQAVVSSAHEGHTLYRDAYRLLGTQSHQTFARLGETAVAA</sequence>
<gene>
    <name evidence="2" type="ORF">MANAM107_03880</name>
</gene>
<dbReference type="PANTHER" id="PTHR43236:SF2">
    <property type="entry name" value="BLL0069 PROTEIN"/>
    <property type="match status" value="1"/>
</dbReference>
<reference evidence="2 3" key="1">
    <citation type="submission" date="2021-08" db="EMBL/GenBank/DDBJ databases">
        <title>Whole genome sequence of novel Actinomyces species strain MAS-1.</title>
        <authorList>
            <person name="Saito M."/>
            <person name="Kuwahara N."/>
            <person name="Takizawa T."/>
            <person name="Gotouda H."/>
            <person name="Ochiai T."/>
        </authorList>
    </citation>
    <scope>NUCLEOTIDE SEQUENCE [LARGE SCALE GENOMIC DNA]</scope>
    <source>
        <strain evidence="2 3">MAS-1</strain>
    </source>
</reference>
<dbReference type="Pfam" id="PF06114">
    <property type="entry name" value="Peptidase_M78"/>
    <property type="match status" value="1"/>
</dbReference>
<name>A0ABN6K1S2_9ACTO</name>
<dbReference type="PANTHER" id="PTHR43236">
    <property type="entry name" value="ANTITOXIN HIGA1"/>
    <property type="match status" value="1"/>
</dbReference>
<evidence type="ECO:0000313" key="2">
    <source>
        <dbReference type="EMBL" id="BDA63554.1"/>
    </source>
</evidence>
<feature type="domain" description="IrrE N-terminal-like" evidence="1">
    <location>
        <begin position="191"/>
        <end position="292"/>
    </location>
</feature>
<evidence type="ECO:0000259" key="1">
    <source>
        <dbReference type="Pfam" id="PF06114"/>
    </source>
</evidence>
<dbReference type="RefSeq" id="WP_223910427.1">
    <property type="nucleotide sequence ID" value="NZ_AP025017.1"/>
</dbReference>
<proteinExistence type="predicted"/>
<dbReference type="InterPro" id="IPR052345">
    <property type="entry name" value="Rad_response_metalloprotease"/>
</dbReference>
<dbReference type="InterPro" id="IPR010359">
    <property type="entry name" value="IrrE_HExxH"/>
</dbReference>
<accession>A0ABN6K1S2</accession>